<gene>
    <name evidence="5" type="ORF">B0F87_105171</name>
</gene>
<dbReference type="SUPFAM" id="SSF51735">
    <property type="entry name" value="NAD(P)-binding Rossmann-fold domains"/>
    <property type="match status" value="1"/>
</dbReference>
<dbReference type="GO" id="GO:0016616">
    <property type="term" value="F:oxidoreductase activity, acting on the CH-OH group of donors, NAD or NADP as acceptor"/>
    <property type="evidence" value="ECO:0007669"/>
    <property type="project" value="InterPro"/>
</dbReference>
<sequence length="449" mass="48934">MKITVVGGGRMGLPLACMFGKHGASVTVSDINQDLVNAIQTGNCPYEEPGLPELMADLHKAGRLYATTDTKKAASESEVIVVIVPAHLTSNRDINFSTLQMVSEEIGKGLKPGALVVYETTVAVGGTRRSLIPCLEQQSGLKSGVDFYVAYSPERVKANHVLSRLETTPKIVGGLDAASCAKAVAFYRQYLGAPVDDVGTIEAAEMSKLLGMLYRDVNIALANEFAAFCEVAGVDFERVRLAANTDGEANLLLPGIGVGGHCVPVYPYFLTRESRRLGLPQRISEAAREINDQQPARQLERVEARWQRLKGKKVHILGLGFRPEVKVDIFSPSYALRDELQRLDAQVTIEDPHYTDEELRDAGFVPGTTKVASVIVLSTAHKEFAAPDFVAWRKAGVEVVLDGRNFWNQDEAEAAGLLYFGIGRSSCAERTRHETIFMENGRLAEAIAQ</sequence>
<dbReference type="InterPro" id="IPR017476">
    <property type="entry name" value="UDP-Glc/GDP-Man"/>
</dbReference>
<dbReference type="NCBIfam" id="TIGR03026">
    <property type="entry name" value="NDP-sugDHase"/>
    <property type="match status" value="1"/>
</dbReference>
<dbReference type="GO" id="GO:0000271">
    <property type="term" value="P:polysaccharide biosynthetic process"/>
    <property type="evidence" value="ECO:0007669"/>
    <property type="project" value="InterPro"/>
</dbReference>
<dbReference type="InterPro" id="IPR008927">
    <property type="entry name" value="6-PGluconate_DH-like_C_sf"/>
</dbReference>
<evidence type="ECO:0000256" key="3">
    <source>
        <dbReference type="PIRNR" id="PIRNR000124"/>
    </source>
</evidence>
<accession>A0A2S6HDX7</accession>
<evidence type="ECO:0000256" key="1">
    <source>
        <dbReference type="ARBA" id="ARBA00023002"/>
    </source>
</evidence>
<dbReference type="SUPFAM" id="SSF52413">
    <property type="entry name" value="UDP-glucose/GDP-mannose dehydrogenase C-terminal domain"/>
    <property type="match status" value="1"/>
</dbReference>
<dbReference type="RefSeq" id="WP_104428916.1">
    <property type="nucleotide sequence ID" value="NZ_PTIZ01000005.1"/>
</dbReference>
<keyword evidence="2" id="KW-0520">NAD</keyword>
<evidence type="ECO:0000313" key="5">
    <source>
        <dbReference type="EMBL" id="PPK75699.1"/>
    </source>
</evidence>
<dbReference type="InterPro" id="IPR036220">
    <property type="entry name" value="UDP-Glc/GDP-Man_DH_C_sf"/>
</dbReference>
<name>A0A2S6HDX7_9GAMM</name>
<dbReference type="Gene3D" id="3.40.50.720">
    <property type="entry name" value="NAD(P)-binding Rossmann-like Domain"/>
    <property type="match status" value="2"/>
</dbReference>
<evidence type="ECO:0000259" key="4">
    <source>
        <dbReference type="SMART" id="SM00984"/>
    </source>
</evidence>
<dbReference type="GO" id="GO:0016628">
    <property type="term" value="F:oxidoreductase activity, acting on the CH-CH group of donors, NAD or NADP as acceptor"/>
    <property type="evidence" value="ECO:0007669"/>
    <property type="project" value="InterPro"/>
</dbReference>
<keyword evidence="1" id="KW-0560">Oxidoreductase</keyword>
<dbReference type="Pfam" id="PF03721">
    <property type="entry name" value="UDPG_MGDP_dh_N"/>
    <property type="match status" value="1"/>
</dbReference>
<dbReference type="GO" id="GO:0051287">
    <property type="term" value="F:NAD binding"/>
    <property type="evidence" value="ECO:0007669"/>
    <property type="project" value="InterPro"/>
</dbReference>
<dbReference type="Proteomes" id="UP000240010">
    <property type="component" value="Unassembled WGS sequence"/>
</dbReference>
<proteinExistence type="inferred from homology"/>
<dbReference type="PANTHER" id="PTHR43491:SF5">
    <property type="entry name" value="UDP-N-ACETYL-D-MANNOSAMINE DEHYDROGENASE"/>
    <property type="match status" value="1"/>
</dbReference>
<comment type="similarity">
    <text evidence="3">Belongs to the UDP-glucose/GDP-mannose dehydrogenase family.</text>
</comment>
<dbReference type="InterPro" id="IPR028359">
    <property type="entry name" value="UDP_ManNAc/GlcNAc_DH"/>
</dbReference>
<comment type="caution">
    <text evidence="5">The sequence shown here is derived from an EMBL/GenBank/DDBJ whole genome shotgun (WGS) entry which is preliminary data.</text>
</comment>
<reference evidence="5 6" key="1">
    <citation type="submission" date="2018-02" db="EMBL/GenBank/DDBJ databases">
        <title>Subsurface microbial communities from deep shales in Ohio and West Virginia, USA.</title>
        <authorList>
            <person name="Wrighton K."/>
        </authorList>
    </citation>
    <scope>NUCLEOTIDE SEQUENCE [LARGE SCALE GENOMIC DNA]</scope>
    <source>
        <strain evidence="5 6">OWC-DMM</strain>
    </source>
</reference>
<dbReference type="PIRSF" id="PIRSF000124">
    <property type="entry name" value="UDPglc_GDPman_dh"/>
    <property type="match status" value="1"/>
</dbReference>
<dbReference type="PANTHER" id="PTHR43491">
    <property type="entry name" value="UDP-N-ACETYL-D-MANNOSAMINE DEHYDROGENASE"/>
    <property type="match status" value="1"/>
</dbReference>
<protein>
    <submittedName>
        <fullName evidence="5">Nucleotide sugar dehydrogenase</fullName>
    </submittedName>
</protein>
<evidence type="ECO:0000256" key="2">
    <source>
        <dbReference type="ARBA" id="ARBA00023027"/>
    </source>
</evidence>
<dbReference type="EMBL" id="PTIZ01000005">
    <property type="protein sequence ID" value="PPK75699.1"/>
    <property type="molecule type" value="Genomic_DNA"/>
</dbReference>
<organism evidence="5 6">
    <name type="scientific">Methylobacter tundripaludum</name>
    <dbReference type="NCBI Taxonomy" id="173365"/>
    <lineage>
        <taxon>Bacteria</taxon>
        <taxon>Pseudomonadati</taxon>
        <taxon>Pseudomonadota</taxon>
        <taxon>Gammaproteobacteria</taxon>
        <taxon>Methylococcales</taxon>
        <taxon>Methylococcaceae</taxon>
        <taxon>Methylobacter</taxon>
    </lineage>
</organism>
<feature type="domain" description="UDP-glucose/GDP-mannose dehydrogenase C-terminal" evidence="4">
    <location>
        <begin position="315"/>
        <end position="409"/>
    </location>
</feature>
<dbReference type="InterPro" id="IPR001732">
    <property type="entry name" value="UDP-Glc/GDP-Man_DH_N"/>
</dbReference>
<dbReference type="AlphaFoldDB" id="A0A2S6HDX7"/>
<dbReference type="Pfam" id="PF00984">
    <property type="entry name" value="UDPG_MGDP_dh"/>
    <property type="match status" value="1"/>
</dbReference>
<dbReference type="InterPro" id="IPR036291">
    <property type="entry name" value="NAD(P)-bd_dom_sf"/>
</dbReference>
<dbReference type="InterPro" id="IPR014026">
    <property type="entry name" value="UDP-Glc/GDP-Man_DH_dimer"/>
</dbReference>
<dbReference type="SUPFAM" id="SSF48179">
    <property type="entry name" value="6-phosphogluconate dehydrogenase C-terminal domain-like"/>
    <property type="match status" value="1"/>
</dbReference>
<dbReference type="InterPro" id="IPR014027">
    <property type="entry name" value="UDP-Glc/GDP-Man_DH_C"/>
</dbReference>
<dbReference type="PIRSF" id="PIRSF500136">
    <property type="entry name" value="UDP_ManNAc_DH"/>
    <property type="match status" value="1"/>
</dbReference>
<evidence type="ECO:0000313" key="6">
    <source>
        <dbReference type="Proteomes" id="UP000240010"/>
    </source>
</evidence>
<dbReference type="Pfam" id="PF03720">
    <property type="entry name" value="UDPG_MGDP_dh_C"/>
    <property type="match status" value="1"/>
</dbReference>
<dbReference type="SMART" id="SM00984">
    <property type="entry name" value="UDPG_MGDP_dh_C"/>
    <property type="match status" value="1"/>
</dbReference>